<evidence type="ECO:0000313" key="3">
    <source>
        <dbReference type="EMBL" id="MVA74601.1"/>
    </source>
</evidence>
<dbReference type="InterPro" id="IPR008979">
    <property type="entry name" value="Galactose-bd-like_sf"/>
</dbReference>
<dbReference type="PROSITE" id="PS50022">
    <property type="entry name" value="FA58C_3"/>
    <property type="match status" value="1"/>
</dbReference>
<organism evidence="3 4">
    <name type="scientific">Auraticoccus cholistanensis</name>
    <dbReference type="NCBI Taxonomy" id="2656650"/>
    <lineage>
        <taxon>Bacteria</taxon>
        <taxon>Bacillati</taxon>
        <taxon>Actinomycetota</taxon>
        <taxon>Actinomycetes</taxon>
        <taxon>Propionibacteriales</taxon>
        <taxon>Propionibacteriaceae</taxon>
        <taxon>Auraticoccus</taxon>
    </lineage>
</organism>
<evidence type="ECO:0000313" key="4">
    <source>
        <dbReference type="Proteomes" id="UP000435304"/>
    </source>
</evidence>
<feature type="domain" description="F5/8 type C" evidence="2">
    <location>
        <begin position="145"/>
        <end position="295"/>
    </location>
</feature>
<feature type="signal peptide" evidence="1">
    <location>
        <begin position="1"/>
        <end position="38"/>
    </location>
</feature>
<protein>
    <recommendedName>
        <fullName evidence="2">F5/8 type C domain-containing protein</fullName>
    </recommendedName>
</protein>
<dbReference type="EMBL" id="WPCU01000002">
    <property type="protein sequence ID" value="MVA74601.1"/>
    <property type="molecule type" value="Genomic_DNA"/>
</dbReference>
<accession>A0A6A9UPJ2</accession>
<name>A0A6A9UPJ2_9ACTN</name>
<dbReference type="Pfam" id="PF00754">
    <property type="entry name" value="F5_F8_type_C"/>
    <property type="match status" value="1"/>
</dbReference>
<dbReference type="InterPro" id="IPR000421">
    <property type="entry name" value="FA58C"/>
</dbReference>
<keyword evidence="1" id="KW-0732">Signal</keyword>
<evidence type="ECO:0000259" key="2">
    <source>
        <dbReference type="PROSITE" id="PS50022"/>
    </source>
</evidence>
<proteinExistence type="predicted"/>
<dbReference type="Gene3D" id="2.60.120.260">
    <property type="entry name" value="Galactose-binding domain-like"/>
    <property type="match status" value="1"/>
</dbReference>
<reference evidence="3 4" key="1">
    <citation type="submission" date="2019-12" db="EMBL/GenBank/DDBJ databases">
        <title>Auraticoccus cholistani sp. nov., an actinomycete isolated from soil of Cholistan desert.</title>
        <authorList>
            <person name="Cheema M.T."/>
        </authorList>
    </citation>
    <scope>NUCLEOTIDE SEQUENCE [LARGE SCALE GENOMIC DNA]</scope>
    <source>
        <strain evidence="3 4">F435</strain>
    </source>
</reference>
<gene>
    <name evidence="3" type="ORF">GC722_00905</name>
</gene>
<dbReference type="SUPFAM" id="SSF49785">
    <property type="entry name" value="Galactose-binding domain-like"/>
    <property type="match status" value="1"/>
</dbReference>
<comment type="caution">
    <text evidence="3">The sequence shown here is derived from an EMBL/GenBank/DDBJ whole genome shotgun (WGS) entry which is preliminary data.</text>
</comment>
<keyword evidence="4" id="KW-1185">Reference proteome</keyword>
<dbReference type="Proteomes" id="UP000435304">
    <property type="component" value="Unassembled WGS sequence"/>
</dbReference>
<sequence>MTDHDSAVHVPRPLLLGAAGAALCLLALVAGASSPAEARPPRTGVEVTTSASQVTVTDLPCQPGELSVAMTNVSETDRYADLLLSAPEPVELSREVFSSWLPAAEPDQPVTAEVGITVPRGTPSGEHSLELQVDRSRLELPVLVRPAPEKGPGDNLLLGERATASSTHGNFSTCAAVDGDADSAGWERTGWNDGTRGAFPDTFEVALSEPAPVDRVVLTTLDRAANPAERFGISDWDVQLRVDEQWRTVAEVRDSTEGEVTSRFERTTAEAVRVVVHGSNNGDYSRIVELAAYGG</sequence>
<dbReference type="AlphaFoldDB" id="A0A6A9UPJ2"/>
<feature type="chain" id="PRO_5025586222" description="F5/8 type C domain-containing protein" evidence="1">
    <location>
        <begin position="39"/>
        <end position="295"/>
    </location>
</feature>
<dbReference type="RefSeq" id="WP_156607112.1">
    <property type="nucleotide sequence ID" value="NZ_WPCU01000002.1"/>
</dbReference>
<evidence type="ECO:0000256" key="1">
    <source>
        <dbReference type="SAM" id="SignalP"/>
    </source>
</evidence>